<feature type="region of interest" description="Disordered" evidence="1">
    <location>
        <begin position="307"/>
        <end position="365"/>
    </location>
</feature>
<evidence type="ECO:0000313" key="4">
    <source>
        <dbReference type="Proteomes" id="UP001457282"/>
    </source>
</evidence>
<accession>A0AAW1VQC6</accession>
<keyword evidence="4" id="KW-1185">Reference proteome</keyword>
<reference evidence="3 4" key="1">
    <citation type="journal article" date="2023" name="G3 (Bethesda)">
        <title>A chromosome-length genome assembly and annotation of blackberry (Rubus argutus, cv. 'Hillquist').</title>
        <authorList>
            <person name="Bruna T."/>
            <person name="Aryal R."/>
            <person name="Dudchenko O."/>
            <person name="Sargent D.J."/>
            <person name="Mead D."/>
            <person name="Buti M."/>
            <person name="Cavallini A."/>
            <person name="Hytonen T."/>
            <person name="Andres J."/>
            <person name="Pham M."/>
            <person name="Weisz D."/>
            <person name="Mascagni F."/>
            <person name="Usai G."/>
            <person name="Natali L."/>
            <person name="Bassil N."/>
            <person name="Fernandez G.E."/>
            <person name="Lomsadze A."/>
            <person name="Armour M."/>
            <person name="Olukolu B."/>
            <person name="Poorten T."/>
            <person name="Britton C."/>
            <person name="Davik J."/>
            <person name="Ashrafi H."/>
            <person name="Aiden E.L."/>
            <person name="Borodovsky M."/>
            <person name="Worthington M."/>
        </authorList>
    </citation>
    <scope>NUCLEOTIDE SEQUENCE [LARGE SCALE GENOMIC DNA]</scope>
    <source>
        <strain evidence="3">PI 553951</strain>
    </source>
</reference>
<evidence type="ECO:0000313" key="3">
    <source>
        <dbReference type="EMBL" id="KAK9906289.1"/>
    </source>
</evidence>
<feature type="region of interest" description="Disordered" evidence="1">
    <location>
        <begin position="400"/>
        <end position="459"/>
    </location>
</feature>
<organism evidence="3 4">
    <name type="scientific">Rubus argutus</name>
    <name type="common">Southern blackberry</name>
    <dbReference type="NCBI Taxonomy" id="59490"/>
    <lineage>
        <taxon>Eukaryota</taxon>
        <taxon>Viridiplantae</taxon>
        <taxon>Streptophyta</taxon>
        <taxon>Embryophyta</taxon>
        <taxon>Tracheophyta</taxon>
        <taxon>Spermatophyta</taxon>
        <taxon>Magnoliopsida</taxon>
        <taxon>eudicotyledons</taxon>
        <taxon>Gunneridae</taxon>
        <taxon>Pentapetalae</taxon>
        <taxon>rosids</taxon>
        <taxon>fabids</taxon>
        <taxon>Rosales</taxon>
        <taxon>Rosaceae</taxon>
        <taxon>Rosoideae</taxon>
        <taxon>Rosoideae incertae sedis</taxon>
        <taxon>Rubus</taxon>
    </lineage>
</organism>
<dbReference type="InterPro" id="IPR044824">
    <property type="entry name" value="MAIN-like"/>
</dbReference>
<protein>
    <recommendedName>
        <fullName evidence="2">Aminotransferase-like plant mobile domain-containing protein</fullName>
    </recommendedName>
</protein>
<feature type="compositionally biased region" description="Polar residues" evidence="1">
    <location>
        <begin position="497"/>
        <end position="508"/>
    </location>
</feature>
<feature type="compositionally biased region" description="Acidic residues" evidence="1">
    <location>
        <begin position="474"/>
        <end position="487"/>
    </location>
</feature>
<feature type="compositionally biased region" description="Basic residues" evidence="1">
    <location>
        <begin position="350"/>
        <end position="359"/>
    </location>
</feature>
<sequence length="916" mass="101937">MSLRAAKVFVQQRVLPLAVVLGTGARLPLAPLFLGRLYRMLDFVSNDEKEGAGCYGITSSACVTFLQVFIWERFKGSAVEPVTPEFLHKLERGRRSHSIVEFPLCCKWFRRRANKDAFKPAVLDDIDEFIFRPYSSISGFEAFHFYYPEDQSWACPGLTAMFLTATLRYIPTYGDRFEPLVVRYSPHRVRRQFGINQDVPVGGFVCRAPKAVIVSFIKHDGNSRKGMFSNCLGTKNSVGVPTPEYNKFWEFQLHKFDKFIGTGGTMLRCPESANKNKRLIPRKTLMGKMSKLNLSYVEVYSNGMERVVGDSGKSASQSSSRVTTTRVRTGNNSGSKKPIRTSKDGEKKDNRKVHHFKSKTSRDHITFTSASGVRMILSPNALPLKKGMKETEKGVKRKFVSGSKTSCVPSERKAKRKAIMRDPSVGRKRSSSDDSYNESERCDSSDYEEEFNEGDHEDIQVVQSGDDRARWEVQSDDEDSAELDIQSDENSVGLEVQSGTRSEVQSGSVGLEVQSEGAGLEVQSDEGGVGLEVQSEGGGLEVQSGGAGLEVQSGGAGLEVQSGGAGLEVQSGCAGLEVQSGGAGLEVQSGGAGLEVQSGGADWRSNLEVLDWRSNLEVRDWRSNLEVRDWRSNLEVLDWRSNLKMNLPIDLSQDHRYSFTHGFASFCGRPGGFSLSPAVTSQEVDNSIDEWRDFEENLCSNVTDPLAGGSWEVRFNDFMARFESTDRSSTTFDDIAPSLSGSQSLFEGRKVPSEFVLPLTSLAAKYSGGNLSSLFKEDNSLHQRHILTKELGYVLFSMEHEVETEESFLVWRDMCRDMMNWGFKLEFMLDHLKRAARNFFGYLLRPVGSENCCTEVCRLEEAVLESKKKLSNLENQLGKAKEEFHSKLGGAISSDTLVCILRSSWTSQSRAIHGLY</sequence>
<feature type="compositionally biased region" description="Low complexity" evidence="1">
    <location>
        <begin position="311"/>
        <end position="334"/>
    </location>
</feature>
<dbReference type="PANTHER" id="PTHR46033:SF80">
    <property type="entry name" value="PROTEIN MAIN-LIKE 2-LIKE"/>
    <property type="match status" value="1"/>
</dbReference>
<feature type="region of interest" description="Disordered" evidence="1">
    <location>
        <begin position="473"/>
        <end position="513"/>
    </location>
</feature>
<dbReference type="InterPro" id="IPR019557">
    <property type="entry name" value="AminoTfrase-like_pln_mobile"/>
</dbReference>
<dbReference type="AlphaFoldDB" id="A0AAW1VQC6"/>
<feature type="domain" description="Aminotransferase-like plant mobile" evidence="2">
    <location>
        <begin position="9"/>
        <end position="201"/>
    </location>
</feature>
<comment type="caution">
    <text evidence="3">The sequence shown here is derived from an EMBL/GenBank/DDBJ whole genome shotgun (WGS) entry which is preliminary data.</text>
</comment>
<gene>
    <name evidence="3" type="ORF">M0R45_002624</name>
</gene>
<dbReference type="GO" id="GO:0010073">
    <property type="term" value="P:meristem maintenance"/>
    <property type="evidence" value="ECO:0007669"/>
    <property type="project" value="InterPro"/>
</dbReference>
<name>A0AAW1VQC6_RUBAR</name>
<proteinExistence type="predicted"/>
<dbReference type="PANTHER" id="PTHR46033">
    <property type="entry name" value="PROTEIN MAIN-LIKE 2"/>
    <property type="match status" value="1"/>
</dbReference>
<evidence type="ECO:0000259" key="2">
    <source>
        <dbReference type="Pfam" id="PF10536"/>
    </source>
</evidence>
<dbReference type="Proteomes" id="UP001457282">
    <property type="component" value="Unassembled WGS sequence"/>
</dbReference>
<dbReference type="EMBL" id="JBEDUW010000065">
    <property type="protein sequence ID" value="KAK9906289.1"/>
    <property type="molecule type" value="Genomic_DNA"/>
</dbReference>
<dbReference type="Pfam" id="PF10536">
    <property type="entry name" value="PMD"/>
    <property type="match status" value="1"/>
</dbReference>
<evidence type="ECO:0000256" key="1">
    <source>
        <dbReference type="SAM" id="MobiDB-lite"/>
    </source>
</evidence>